<protein>
    <submittedName>
        <fullName evidence="2">Uncharacterized protein</fullName>
    </submittedName>
</protein>
<dbReference type="EMBL" id="FQUQ01000005">
    <property type="protein sequence ID" value="SHG46900.1"/>
    <property type="molecule type" value="Genomic_DNA"/>
</dbReference>
<keyword evidence="1" id="KW-0812">Transmembrane</keyword>
<organism evidence="2 3">
    <name type="scientific">Pedobacter caeni</name>
    <dbReference type="NCBI Taxonomy" id="288992"/>
    <lineage>
        <taxon>Bacteria</taxon>
        <taxon>Pseudomonadati</taxon>
        <taxon>Bacteroidota</taxon>
        <taxon>Sphingobacteriia</taxon>
        <taxon>Sphingobacteriales</taxon>
        <taxon>Sphingobacteriaceae</taxon>
        <taxon>Pedobacter</taxon>
    </lineage>
</organism>
<feature type="transmembrane region" description="Helical" evidence="1">
    <location>
        <begin position="141"/>
        <end position="159"/>
    </location>
</feature>
<gene>
    <name evidence="2" type="ORF">SAMN04488522_105596</name>
</gene>
<dbReference type="STRING" id="288992.SAMN04488522_105596"/>
<keyword evidence="1" id="KW-0472">Membrane</keyword>
<keyword evidence="3" id="KW-1185">Reference proteome</keyword>
<proteinExistence type="predicted"/>
<sequence>MAAKKKENLKMLLQKMEPDAPASDFMALVMKEISTDTNLEVPINIPLQNLLKQHGVASLSADFTNQVMDRIELLPLKKQEQPIISKRAGFAIVASFLFISLLFFLFTENTSTPSTSTNAYHLTDQFSKVTEQLQVNGSPSLYLIVMVMLGVLLGLDYYLRYFQQQQKA</sequence>
<dbReference type="Proteomes" id="UP000184287">
    <property type="component" value="Unassembled WGS sequence"/>
</dbReference>
<feature type="transmembrane region" description="Helical" evidence="1">
    <location>
        <begin position="88"/>
        <end position="106"/>
    </location>
</feature>
<name>A0A1M5K2V1_9SPHI</name>
<keyword evidence="1" id="KW-1133">Transmembrane helix</keyword>
<dbReference type="RefSeq" id="WP_073235568.1">
    <property type="nucleotide sequence ID" value="NZ_FQUQ01000005.1"/>
</dbReference>
<evidence type="ECO:0000313" key="3">
    <source>
        <dbReference type="Proteomes" id="UP000184287"/>
    </source>
</evidence>
<accession>A0A1M5K2V1</accession>
<evidence type="ECO:0000256" key="1">
    <source>
        <dbReference type="SAM" id="Phobius"/>
    </source>
</evidence>
<reference evidence="3" key="1">
    <citation type="submission" date="2016-11" db="EMBL/GenBank/DDBJ databases">
        <authorList>
            <person name="Varghese N."/>
            <person name="Submissions S."/>
        </authorList>
    </citation>
    <scope>NUCLEOTIDE SEQUENCE [LARGE SCALE GENOMIC DNA]</scope>
    <source>
        <strain evidence="3">DSM 16990</strain>
    </source>
</reference>
<dbReference type="AlphaFoldDB" id="A0A1M5K2V1"/>
<dbReference type="OrthoDB" id="959154at2"/>
<evidence type="ECO:0000313" key="2">
    <source>
        <dbReference type="EMBL" id="SHG46900.1"/>
    </source>
</evidence>